<comment type="caution">
    <text evidence="2">The sequence shown here is derived from an EMBL/GenBank/DDBJ whole genome shotgun (WGS) entry which is preliminary data.</text>
</comment>
<protein>
    <submittedName>
        <fullName evidence="2">Uncharacterized protein</fullName>
    </submittedName>
</protein>
<keyword evidence="3" id="KW-1185">Reference proteome</keyword>
<name>A0ABR1CHJ7_NECAM</name>
<reference evidence="2 3" key="1">
    <citation type="submission" date="2023-08" db="EMBL/GenBank/DDBJ databases">
        <title>A Necator americanus chromosomal reference genome.</title>
        <authorList>
            <person name="Ilik V."/>
            <person name="Petrzelkova K.J."/>
            <person name="Pardy F."/>
            <person name="Fuh T."/>
            <person name="Niatou-Singa F.S."/>
            <person name="Gouil Q."/>
            <person name="Baker L."/>
            <person name="Ritchie M.E."/>
            <person name="Jex A.R."/>
            <person name="Gazzola D."/>
            <person name="Li H."/>
            <person name="Toshio Fujiwara R."/>
            <person name="Zhan B."/>
            <person name="Aroian R.V."/>
            <person name="Pafco B."/>
            <person name="Schwarz E.M."/>
        </authorList>
    </citation>
    <scope>NUCLEOTIDE SEQUENCE [LARGE SCALE GENOMIC DNA]</scope>
    <source>
        <strain evidence="2 3">Aroian</strain>
        <tissue evidence="2">Whole animal</tissue>
    </source>
</reference>
<sequence>MGDKWDPDGRRNHVVRLDKAEACPTIREAVLAQKIQANAPNAELLTKDRRSTTDPAKPKNLEEVGSTTDNLGRNMVEKRDEHLLGTGITAKH</sequence>
<evidence type="ECO:0000313" key="3">
    <source>
        <dbReference type="Proteomes" id="UP001303046"/>
    </source>
</evidence>
<dbReference type="EMBL" id="JAVFWL010000002">
    <property type="protein sequence ID" value="KAK6737028.1"/>
    <property type="molecule type" value="Genomic_DNA"/>
</dbReference>
<dbReference type="Proteomes" id="UP001303046">
    <property type="component" value="Unassembled WGS sequence"/>
</dbReference>
<accession>A0ABR1CHJ7</accession>
<feature type="compositionally biased region" description="Basic and acidic residues" evidence="1">
    <location>
        <begin position="45"/>
        <end position="62"/>
    </location>
</feature>
<organism evidence="2 3">
    <name type="scientific">Necator americanus</name>
    <name type="common">Human hookworm</name>
    <dbReference type="NCBI Taxonomy" id="51031"/>
    <lineage>
        <taxon>Eukaryota</taxon>
        <taxon>Metazoa</taxon>
        <taxon>Ecdysozoa</taxon>
        <taxon>Nematoda</taxon>
        <taxon>Chromadorea</taxon>
        <taxon>Rhabditida</taxon>
        <taxon>Rhabditina</taxon>
        <taxon>Rhabditomorpha</taxon>
        <taxon>Strongyloidea</taxon>
        <taxon>Ancylostomatidae</taxon>
        <taxon>Bunostominae</taxon>
        <taxon>Necator</taxon>
    </lineage>
</organism>
<proteinExistence type="predicted"/>
<evidence type="ECO:0000256" key="1">
    <source>
        <dbReference type="SAM" id="MobiDB-lite"/>
    </source>
</evidence>
<evidence type="ECO:0000313" key="2">
    <source>
        <dbReference type="EMBL" id="KAK6737028.1"/>
    </source>
</evidence>
<feature type="region of interest" description="Disordered" evidence="1">
    <location>
        <begin position="41"/>
        <end position="92"/>
    </location>
</feature>
<gene>
    <name evidence="2" type="primary">Necator_chrII.g7408</name>
    <name evidence="2" type="ORF">RB195_019615</name>
</gene>